<evidence type="ECO:0000313" key="8">
    <source>
        <dbReference type="Proteomes" id="UP000091967"/>
    </source>
</evidence>
<dbReference type="EMBL" id="LYXU01000004">
    <property type="protein sequence ID" value="OBS19329.1"/>
    <property type="molecule type" value="Genomic_DNA"/>
</dbReference>
<dbReference type="GO" id="GO:0012505">
    <property type="term" value="C:endomembrane system"/>
    <property type="evidence" value="ECO:0007669"/>
    <property type="project" value="UniProtKB-SubCell"/>
</dbReference>
<comment type="subcellular location">
    <subcellularLocation>
        <location evidence="1">Endomembrane system</location>
        <topology evidence="1">Multi-pass membrane protein</topology>
    </subcellularLocation>
</comment>
<accession>A0A1B8AFS6</accession>
<feature type="transmembrane region" description="Helical" evidence="5">
    <location>
        <begin position="111"/>
        <end position="128"/>
    </location>
</feature>
<feature type="transmembrane region" description="Helical" evidence="5">
    <location>
        <begin position="149"/>
        <end position="169"/>
    </location>
</feature>
<dbReference type="PANTHER" id="PTHR34187:SF3">
    <property type="entry name" value="DUF DOMAIN PROTEIN (AFU_ORTHOLOGUE AFUA_6G11150)"/>
    <property type="match status" value="1"/>
</dbReference>
<evidence type="ECO:0000256" key="5">
    <source>
        <dbReference type="SAM" id="Phobius"/>
    </source>
</evidence>
<dbReference type="PANTHER" id="PTHR34187">
    <property type="entry name" value="FGR18P"/>
    <property type="match status" value="1"/>
</dbReference>
<feature type="transmembrane region" description="Helical" evidence="5">
    <location>
        <begin position="70"/>
        <end position="91"/>
    </location>
</feature>
<dbReference type="Pfam" id="PF02656">
    <property type="entry name" value="DUF202"/>
    <property type="match status" value="1"/>
</dbReference>
<sequence length="178" mass="19790">MTSRDANIDGEDLTVHACCAPIQNLARPIDFSELDDEDERPFFHWPIFGPLLVENESSDARDHCANERTFLSYLRLSVYMAIVSVAITLSFHLKNEASPLELRMAKPLGTIFWALSVMTLVAGMANYIRTVNKYSKRAAIVQIGWKTHAVFSLTAVSIIGTCIILLVIAKVRDSSSNS</sequence>
<dbReference type="InterPro" id="IPR052053">
    <property type="entry name" value="IM_YidH-like"/>
</dbReference>
<dbReference type="InterPro" id="IPR003807">
    <property type="entry name" value="DUF202"/>
</dbReference>
<comment type="caution">
    <text evidence="7">The sequence shown here is derived from an EMBL/GenBank/DDBJ whole genome shotgun (WGS) entry which is preliminary data.</text>
</comment>
<keyword evidence="2 5" id="KW-0812">Transmembrane</keyword>
<organism evidence="7 8">
    <name type="scientific">Fusarium poae</name>
    <dbReference type="NCBI Taxonomy" id="36050"/>
    <lineage>
        <taxon>Eukaryota</taxon>
        <taxon>Fungi</taxon>
        <taxon>Dikarya</taxon>
        <taxon>Ascomycota</taxon>
        <taxon>Pezizomycotina</taxon>
        <taxon>Sordariomycetes</taxon>
        <taxon>Hypocreomycetidae</taxon>
        <taxon>Hypocreales</taxon>
        <taxon>Nectriaceae</taxon>
        <taxon>Fusarium</taxon>
    </lineage>
</organism>
<dbReference type="OMA" id="HACCAPI"/>
<evidence type="ECO:0000256" key="4">
    <source>
        <dbReference type="ARBA" id="ARBA00023136"/>
    </source>
</evidence>
<evidence type="ECO:0000256" key="1">
    <source>
        <dbReference type="ARBA" id="ARBA00004127"/>
    </source>
</evidence>
<reference evidence="7 8" key="1">
    <citation type="submission" date="2016-06" db="EMBL/GenBank/DDBJ databases">
        <title>Living apart together: crosstalk between the core and supernumerary genomes in a fungal plant pathogen.</title>
        <authorList>
            <person name="Vanheule A."/>
            <person name="Audenaert K."/>
            <person name="Warris S."/>
            <person name="Van De Geest H."/>
            <person name="Schijlen E."/>
            <person name="Hofte M."/>
            <person name="De Saeger S."/>
            <person name="Haesaert G."/>
            <person name="Waalwijk C."/>
            <person name="Van Der Lee T."/>
        </authorList>
    </citation>
    <scope>NUCLEOTIDE SEQUENCE [LARGE SCALE GENOMIC DNA]</scope>
    <source>
        <strain evidence="7 8">2516</strain>
    </source>
</reference>
<evidence type="ECO:0000256" key="3">
    <source>
        <dbReference type="ARBA" id="ARBA00022989"/>
    </source>
</evidence>
<protein>
    <recommendedName>
        <fullName evidence="6">DUF202 domain-containing protein</fullName>
    </recommendedName>
</protein>
<name>A0A1B8AFS6_FUSPO</name>
<evidence type="ECO:0000256" key="2">
    <source>
        <dbReference type="ARBA" id="ARBA00022692"/>
    </source>
</evidence>
<keyword evidence="4 5" id="KW-0472">Membrane</keyword>
<evidence type="ECO:0000259" key="6">
    <source>
        <dbReference type="Pfam" id="PF02656"/>
    </source>
</evidence>
<dbReference type="Proteomes" id="UP000091967">
    <property type="component" value="Unassembled WGS sequence"/>
</dbReference>
<gene>
    <name evidence="7" type="ORF">FPOA_11053</name>
</gene>
<keyword evidence="3 5" id="KW-1133">Transmembrane helix</keyword>
<dbReference type="AlphaFoldDB" id="A0A1B8AFS6"/>
<feature type="domain" description="DUF202" evidence="6">
    <location>
        <begin position="61"/>
        <end position="132"/>
    </location>
</feature>
<keyword evidence="8" id="KW-1185">Reference proteome</keyword>
<evidence type="ECO:0000313" key="7">
    <source>
        <dbReference type="EMBL" id="OBS19329.1"/>
    </source>
</evidence>
<proteinExistence type="predicted"/>